<keyword evidence="8" id="KW-0963">Cytoplasm</keyword>
<dbReference type="PANTHER" id="PTHR21022">
    <property type="entry name" value="PREPHENATE DEHYDRATASE P PROTEIN"/>
    <property type="match status" value="1"/>
</dbReference>
<dbReference type="InterPro" id="IPR036979">
    <property type="entry name" value="CM_dom_sf"/>
</dbReference>
<feature type="binding site" evidence="18">
    <location>
        <position position="41"/>
    </location>
    <ligand>
        <name>substrate</name>
    </ligand>
</feature>
<comment type="function">
    <text evidence="2">Catalyzes the Claisen rearrangement of chorismate to prephenate and the decarboxylation/dehydration of prephenate to phenylpyruvate.</text>
</comment>
<protein>
    <recommendedName>
        <fullName evidence="7">Bifunctional chorismate mutase/prephenate dehydratase</fullName>
        <ecNumber evidence="6">4.2.1.51</ecNumber>
    </recommendedName>
    <alternativeName>
        <fullName evidence="16">Chorismate mutase-prephenate dehydratase</fullName>
    </alternativeName>
    <alternativeName>
        <fullName evidence="15">p-protein</fullName>
    </alternativeName>
</protein>
<dbReference type="UniPathway" id="UPA00121">
    <property type="reaction ID" value="UER00345"/>
</dbReference>
<evidence type="ECO:0000256" key="3">
    <source>
        <dbReference type="ARBA" id="ARBA00004496"/>
    </source>
</evidence>
<dbReference type="AlphaFoldDB" id="G7V914"/>
<evidence type="ECO:0000256" key="8">
    <source>
        <dbReference type="ARBA" id="ARBA00022490"/>
    </source>
</evidence>
<gene>
    <name evidence="24" type="ordered locus">Tlie_1838</name>
</gene>
<dbReference type="EMBL" id="CP003096">
    <property type="protein sequence ID" value="AER67548.1"/>
    <property type="molecule type" value="Genomic_DNA"/>
</dbReference>
<evidence type="ECO:0000256" key="5">
    <source>
        <dbReference type="ARBA" id="ARBA00004817"/>
    </source>
</evidence>
<dbReference type="Pfam" id="PF01817">
    <property type="entry name" value="CM_2"/>
    <property type="match status" value="1"/>
</dbReference>
<feature type="binding site" evidence="18">
    <location>
        <position position="48"/>
    </location>
    <ligand>
        <name>substrate</name>
    </ligand>
</feature>
<dbReference type="EC" id="4.2.1.51" evidence="6"/>
<dbReference type="GO" id="GO:0009094">
    <property type="term" value="P:L-phenylalanine biosynthetic process"/>
    <property type="evidence" value="ECO:0007669"/>
    <property type="project" value="UniProtKB-UniPathway"/>
</dbReference>
<dbReference type="Gene3D" id="3.30.70.260">
    <property type="match status" value="1"/>
</dbReference>
<dbReference type="UniPathway" id="UPA00120">
    <property type="reaction ID" value="UER00203"/>
</dbReference>
<dbReference type="InterPro" id="IPR036263">
    <property type="entry name" value="Chorismate_II_sf"/>
</dbReference>
<evidence type="ECO:0000256" key="2">
    <source>
        <dbReference type="ARBA" id="ARBA00002364"/>
    </source>
</evidence>
<dbReference type="NCBIfam" id="NF008865">
    <property type="entry name" value="PRK11898.1"/>
    <property type="match status" value="1"/>
</dbReference>
<keyword evidence="25" id="KW-1185">Reference proteome</keyword>
<evidence type="ECO:0000256" key="16">
    <source>
        <dbReference type="ARBA" id="ARBA00031520"/>
    </source>
</evidence>
<proteinExistence type="predicted"/>
<evidence type="ECO:0000256" key="10">
    <source>
        <dbReference type="ARBA" id="ARBA00023141"/>
    </source>
</evidence>
<comment type="catalytic activity">
    <reaction evidence="17">
        <text>prephenate + H(+) = 3-phenylpyruvate + CO2 + H2O</text>
        <dbReference type="Rhea" id="RHEA:21648"/>
        <dbReference type="ChEBI" id="CHEBI:15377"/>
        <dbReference type="ChEBI" id="CHEBI:15378"/>
        <dbReference type="ChEBI" id="CHEBI:16526"/>
        <dbReference type="ChEBI" id="CHEBI:18005"/>
        <dbReference type="ChEBI" id="CHEBI:29934"/>
        <dbReference type="EC" id="4.2.1.51"/>
    </reaction>
</comment>
<dbReference type="GO" id="GO:0046417">
    <property type="term" value="P:chorismate metabolic process"/>
    <property type="evidence" value="ECO:0007669"/>
    <property type="project" value="InterPro"/>
</dbReference>
<evidence type="ECO:0000256" key="11">
    <source>
        <dbReference type="ARBA" id="ARBA00023222"/>
    </source>
</evidence>
<evidence type="ECO:0000259" key="21">
    <source>
        <dbReference type="PROSITE" id="PS51168"/>
    </source>
</evidence>
<evidence type="ECO:0000256" key="7">
    <source>
        <dbReference type="ARBA" id="ARBA00014401"/>
    </source>
</evidence>
<reference evidence="24 25" key="2">
    <citation type="journal article" date="2012" name="Stand. Genomic Sci.">
        <title>Genome sequence of the moderately thermophilic, amino-acid-degrading and sulfur-reducing bacterium Thermovirga lienii type strain (Cas60314(T)).</title>
        <authorList>
            <person name="Goker M."/>
            <person name="Saunders E."/>
            <person name="Lapidus A."/>
            <person name="Nolan M."/>
            <person name="Lucas S."/>
            <person name="Hammon N."/>
            <person name="Deshpande S."/>
            <person name="Cheng J.F."/>
            <person name="Han C."/>
            <person name="Tapia R."/>
            <person name="Goodwin L.A."/>
            <person name="Pitluck S."/>
            <person name="Liolios K."/>
            <person name="Mavromatis K."/>
            <person name="Pagani I."/>
            <person name="Ivanova N."/>
            <person name="Mikhailova N."/>
            <person name="Pati A."/>
            <person name="Chen A."/>
            <person name="Palaniappan K."/>
            <person name="Land M."/>
            <person name="Chang Y.J."/>
            <person name="Jeffries C.D."/>
            <person name="Brambilla E.M."/>
            <person name="Rohde M."/>
            <person name="Spring S."/>
            <person name="Detter J.C."/>
            <person name="Woyke T."/>
            <person name="Bristow J."/>
            <person name="Eisen J.A."/>
            <person name="Markowitz V."/>
            <person name="Hugenholtz P."/>
            <person name="Kyrpides N.C."/>
            <person name="Klenk H.P."/>
        </authorList>
    </citation>
    <scope>NUCLEOTIDE SEQUENCE [LARGE SCALE GENOMIC DNA]</scope>
    <source>
        <strain evidence="25">ATCC BAA-1197 / DSM 17291 / Cas60314</strain>
    </source>
</reference>
<dbReference type="PROSITE" id="PS51168">
    <property type="entry name" value="CHORISMATE_MUT_2"/>
    <property type="match status" value="1"/>
</dbReference>
<evidence type="ECO:0000256" key="6">
    <source>
        <dbReference type="ARBA" id="ARBA00013147"/>
    </source>
</evidence>
<dbReference type="CDD" id="cd04905">
    <property type="entry name" value="ACT_CM-PDT"/>
    <property type="match status" value="1"/>
</dbReference>
<dbReference type="SUPFAM" id="SSF55021">
    <property type="entry name" value="ACT-like"/>
    <property type="match status" value="1"/>
</dbReference>
<evidence type="ECO:0000313" key="25">
    <source>
        <dbReference type="Proteomes" id="UP000005868"/>
    </source>
</evidence>
<evidence type="ECO:0000256" key="18">
    <source>
        <dbReference type="PIRSR" id="PIRSR001500-1"/>
    </source>
</evidence>
<feature type="binding site" evidence="18">
    <location>
        <position position="30"/>
    </location>
    <ligand>
        <name>substrate</name>
    </ligand>
</feature>
<dbReference type="STRING" id="580340.Tlie_1838"/>
<evidence type="ECO:0000256" key="13">
    <source>
        <dbReference type="ARBA" id="ARBA00023239"/>
    </source>
</evidence>
<comment type="subcellular location">
    <subcellularLocation>
        <location evidence="3">Cytoplasm</location>
    </subcellularLocation>
</comment>
<keyword evidence="11" id="KW-0584">Phenylalanine biosynthesis</keyword>
<keyword evidence="12" id="KW-0413">Isomerase</keyword>
<evidence type="ECO:0000256" key="17">
    <source>
        <dbReference type="ARBA" id="ARBA00047848"/>
    </source>
</evidence>
<evidence type="ECO:0000256" key="12">
    <source>
        <dbReference type="ARBA" id="ARBA00023235"/>
    </source>
</evidence>
<feature type="domain" description="ACT" evidence="23">
    <location>
        <begin position="282"/>
        <end position="359"/>
    </location>
</feature>
<evidence type="ECO:0000256" key="9">
    <source>
        <dbReference type="ARBA" id="ARBA00022605"/>
    </source>
</evidence>
<dbReference type="eggNOG" id="COG0077">
    <property type="taxonomic scope" value="Bacteria"/>
</dbReference>
<name>G7V914_THELD</name>
<evidence type="ECO:0000313" key="24">
    <source>
        <dbReference type="EMBL" id="AER67548.1"/>
    </source>
</evidence>
<accession>G7V914</accession>
<dbReference type="eggNOG" id="COG1605">
    <property type="taxonomic scope" value="Bacteria"/>
</dbReference>
<evidence type="ECO:0000256" key="20">
    <source>
        <dbReference type="SAM" id="Coils"/>
    </source>
</evidence>
<comment type="pathway">
    <text evidence="5">Metabolic intermediate biosynthesis; prephenate biosynthesis; prephenate from chorismate: step 1/1.</text>
</comment>
<dbReference type="InterPro" id="IPR008242">
    <property type="entry name" value="Chor_mutase/pphenate_deHydtase"/>
</dbReference>
<dbReference type="InterPro" id="IPR002701">
    <property type="entry name" value="CM_II_prokaryot"/>
</dbReference>
<dbReference type="InterPro" id="IPR001086">
    <property type="entry name" value="Preph_deHydtase"/>
</dbReference>
<keyword evidence="13 24" id="KW-0456">Lyase</keyword>
<dbReference type="PROSITE" id="PS51171">
    <property type="entry name" value="PREPHENATE_DEHYDR_3"/>
    <property type="match status" value="1"/>
</dbReference>
<evidence type="ECO:0000256" key="15">
    <source>
        <dbReference type="ARBA" id="ARBA00031175"/>
    </source>
</evidence>
<feature type="binding site" evidence="18">
    <location>
        <position position="52"/>
    </location>
    <ligand>
        <name>substrate</name>
    </ligand>
</feature>
<feature type="site" description="Essential for prephenate dehydratase activity" evidence="19">
    <location>
        <position position="260"/>
    </location>
</feature>
<feature type="binding site" evidence="18">
    <location>
        <position position="86"/>
    </location>
    <ligand>
        <name>substrate</name>
    </ligand>
</feature>
<dbReference type="SUPFAM" id="SSF48600">
    <property type="entry name" value="Chorismate mutase II"/>
    <property type="match status" value="1"/>
</dbReference>
<reference evidence="25" key="1">
    <citation type="submission" date="2011-10" db="EMBL/GenBank/DDBJ databases">
        <title>The complete genome of chromosome of Thermovirga lienii DSM 17291.</title>
        <authorList>
            <consortium name="US DOE Joint Genome Institute (JGI-PGF)"/>
            <person name="Lucas S."/>
            <person name="Copeland A."/>
            <person name="Lapidus A."/>
            <person name="Glavina del Rio T."/>
            <person name="Dalin E."/>
            <person name="Tice H."/>
            <person name="Bruce D."/>
            <person name="Goodwin L."/>
            <person name="Pitluck S."/>
            <person name="Peters L."/>
            <person name="Mikhailova N."/>
            <person name="Saunders E."/>
            <person name="Kyrpides N."/>
            <person name="Mavromatis K."/>
            <person name="Ivanova N."/>
            <person name="Last F.I."/>
            <person name="Brettin T."/>
            <person name="Detter J.C."/>
            <person name="Han C."/>
            <person name="Larimer F."/>
            <person name="Land M."/>
            <person name="Hauser L."/>
            <person name="Markowitz V."/>
            <person name="Cheng J.-F."/>
            <person name="Hugenholtz P."/>
            <person name="Woyke T."/>
            <person name="Wu D."/>
            <person name="Spring S."/>
            <person name="Schroeder M."/>
            <person name="Brambilla E.-M."/>
            <person name="Klenk H.-P."/>
            <person name="Eisen J.A."/>
        </authorList>
    </citation>
    <scope>NUCLEOTIDE SEQUENCE [LARGE SCALE GENOMIC DNA]</scope>
    <source>
        <strain evidence="25">ATCC BAA-1197 / DSM 17291 / Cas60314</strain>
    </source>
</reference>
<feature type="domain" description="Chorismate mutase" evidence="21">
    <location>
        <begin position="3"/>
        <end position="90"/>
    </location>
</feature>
<keyword evidence="14" id="KW-0511">Multifunctional enzyme</keyword>
<dbReference type="InterPro" id="IPR045865">
    <property type="entry name" value="ACT-like_dom_sf"/>
</dbReference>
<dbReference type="Gene3D" id="3.40.190.10">
    <property type="entry name" value="Periplasmic binding protein-like II"/>
    <property type="match status" value="2"/>
</dbReference>
<feature type="coiled-coil region" evidence="20">
    <location>
        <begin position="9"/>
        <end position="36"/>
    </location>
</feature>
<evidence type="ECO:0000259" key="22">
    <source>
        <dbReference type="PROSITE" id="PS51171"/>
    </source>
</evidence>
<dbReference type="HOGENOM" id="CLU_035008_0_1_0"/>
<keyword evidence="10" id="KW-0057">Aromatic amino acid biosynthesis</keyword>
<evidence type="ECO:0000259" key="23">
    <source>
        <dbReference type="PROSITE" id="PS51671"/>
    </source>
</evidence>
<dbReference type="GO" id="GO:0004664">
    <property type="term" value="F:prephenate dehydratase activity"/>
    <property type="evidence" value="ECO:0007669"/>
    <property type="project" value="UniProtKB-EC"/>
</dbReference>
<dbReference type="GO" id="GO:0004106">
    <property type="term" value="F:chorismate mutase activity"/>
    <property type="evidence" value="ECO:0007669"/>
    <property type="project" value="UniProtKB-EC"/>
</dbReference>
<evidence type="ECO:0000256" key="4">
    <source>
        <dbReference type="ARBA" id="ARBA00004741"/>
    </source>
</evidence>
<dbReference type="PIRSF" id="PIRSF001500">
    <property type="entry name" value="Chor_mut_pdt_Ppr"/>
    <property type="match status" value="1"/>
</dbReference>
<keyword evidence="20" id="KW-0175">Coiled coil</keyword>
<evidence type="ECO:0000256" key="14">
    <source>
        <dbReference type="ARBA" id="ARBA00023268"/>
    </source>
</evidence>
<dbReference type="KEGG" id="tli:Tlie_1838"/>
<organism evidence="24 25">
    <name type="scientific">Thermovirga lienii (strain ATCC BAA-1197 / DSM 17291 / Cas60314)</name>
    <dbReference type="NCBI Taxonomy" id="580340"/>
    <lineage>
        <taxon>Bacteria</taxon>
        <taxon>Thermotogati</taxon>
        <taxon>Synergistota</taxon>
        <taxon>Synergistia</taxon>
        <taxon>Synergistales</taxon>
        <taxon>Thermovirgaceae</taxon>
        <taxon>Thermovirga</taxon>
    </lineage>
</organism>
<feature type="binding site" evidence="18">
    <location>
        <position position="82"/>
    </location>
    <ligand>
        <name>substrate</name>
    </ligand>
</feature>
<dbReference type="SUPFAM" id="SSF53850">
    <property type="entry name" value="Periplasmic binding protein-like II"/>
    <property type="match status" value="1"/>
</dbReference>
<dbReference type="PROSITE" id="PS51671">
    <property type="entry name" value="ACT"/>
    <property type="match status" value="1"/>
</dbReference>
<dbReference type="Proteomes" id="UP000005868">
    <property type="component" value="Chromosome"/>
</dbReference>
<dbReference type="PANTHER" id="PTHR21022:SF19">
    <property type="entry name" value="PREPHENATE DEHYDRATASE-RELATED"/>
    <property type="match status" value="1"/>
</dbReference>
<dbReference type="Pfam" id="PF00800">
    <property type="entry name" value="PDT"/>
    <property type="match status" value="1"/>
</dbReference>
<sequence>MDWDKKNEIAEMRQKIDQLDQSLAQILKERVEAARAIGKLKGKHQVLDPIREQEVIDRTVKICSGLDPKGIEAVMKEVISLCRAVQKRPTVACLGPEGSFSQQAAYACLGRSIDLEYLEDIEGIFSAVDRKSTLFGIVPVENSIEGVVYSTLDAFSSSSLDLSISMEIMLPINHVLASKSSTLSQITEVRSHPQALAQCKGWLSMNLPQCPRKTTASTSAAAMEAAKDQRLAAVCTLLAAEINGLNVLAKDIQDHPHNTTRFWLISKGQNPTKPLKGMNKASILFTVAHKPGSLFYALEPVKDAGLNMMFIQSRPLTSNPFEYLFFVDIELDPQGEKALEALKEMEKRCFSFRILGIYPSFKSR</sequence>
<evidence type="ECO:0000256" key="19">
    <source>
        <dbReference type="PIRSR" id="PIRSR001500-2"/>
    </source>
</evidence>
<keyword evidence="9" id="KW-0028">Amino-acid biosynthesis</keyword>
<comment type="pathway">
    <text evidence="4">Amino-acid biosynthesis; L-phenylalanine biosynthesis; phenylpyruvate from prephenate: step 1/1.</text>
</comment>
<dbReference type="SMART" id="SM00830">
    <property type="entry name" value="CM_2"/>
    <property type="match status" value="1"/>
</dbReference>
<dbReference type="CDD" id="cd13630">
    <property type="entry name" value="PBP2_PDT_1"/>
    <property type="match status" value="1"/>
</dbReference>
<dbReference type="GO" id="GO:0005737">
    <property type="term" value="C:cytoplasm"/>
    <property type="evidence" value="ECO:0007669"/>
    <property type="project" value="UniProtKB-SubCell"/>
</dbReference>
<feature type="binding site" evidence="18">
    <location>
        <position position="13"/>
    </location>
    <ligand>
        <name>substrate</name>
    </ligand>
</feature>
<dbReference type="Gene3D" id="1.20.59.10">
    <property type="entry name" value="Chorismate mutase"/>
    <property type="match status" value="1"/>
</dbReference>
<comment type="catalytic activity">
    <reaction evidence="1">
        <text>chorismate = prephenate</text>
        <dbReference type="Rhea" id="RHEA:13897"/>
        <dbReference type="ChEBI" id="CHEBI:29748"/>
        <dbReference type="ChEBI" id="CHEBI:29934"/>
        <dbReference type="EC" id="5.4.99.5"/>
    </reaction>
</comment>
<feature type="domain" description="Prephenate dehydratase" evidence="22">
    <location>
        <begin position="90"/>
        <end position="267"/>
    </location>
</feature>
<dbReference type="InterPro" id="IPR002912">
    <property type="entry name" value="ACT_dom"/>
</dbReference>
<evidence type="ECO:0000256" key="1">
    <source>
        <dbReference type="ARBA" id="ARBA00000824"/>
    </source>
</evidence>